<dbReference type="InterPro" id="IPR051598">
    <property type="entry name" value="TSUP/Inactive_protease-like"/>
</dbReference>
<name>A0AA41Y2M3_9BACT</name>
<evidence type="ECO:0000313" key="6">
    <source>
        <dbReference type="EMBL" id="MCW0482309.1"/>
    </source>
</evidence>
<comment type="subcellular location">
    <subcellularLocation>
        <location evidence="5">Cell membrane</location>
        <topology evidence="5">Multi-pass membrane protein</topology>
    </subcellularLocation>
    <subcellularLocation>
        <location evidence="1">Membrane</location>
        <topology evidence="1">Multi-pass membrane protein</topology>
    </subcellularLocation>
</comment>
<feature type="transmembrane region" description="Helical" evidence="5">
    <location>
        <begin position="76"/>
        <end position="94"/>
    </location>
</feature>
<evidence type="ECO:0000256" key="1">
    <source>
        <dbReference type="ARBA" id="ARBA00004141"/>
    </source>
</evidence>
<organism evidence="6 7">
    <name type="scientific">Gaoshiqia sediminis</name>
    <dbReference type="NCBI Taxonomy" id="2986998"/>
    <lineage>
        <taxon>Bacteria</taxon>
        <taxon>Pseudomonadati</taxon>
        <taxon>Bacteroidota</taxon>
        <taxon>Bacteroidia</taxon>
        <taxon>Marinilabiliales</taxon>
        <taxon>Prolixibacteraceae</taxon>
        <taxon>Gaoshiqia</taxon>
    </lineage>
</organism>
<feature type="transmembrane region" description="Helical" evidence="5">
    <location>
        <begin position="202"/>
        <end position="222"/>
    </location>
</feature>
<keyword evidence="5" id="KW-1003">Cell membrane</keyword>
<dbReference type="PANTHER" id="PTHR43701:SF5">
    <property type="entry name" value="MEMBRANE TRANSPORTER PROTEIN-RELATED"/>
    <property type="match status" value="1"/>
</dbReference>
<evidence type="ECO:0000256" key="5">
    <source>
        <dbReference type="RuleBase" id="RU363041"/>
    </source>
</evidence>
<protein>
    <recommendedName>
        <fullName evidence="5">Probable membrane transporter protein</fullName>
    </recommendedName>
</protein>
<dbReference type="EMBL" id="JAPAAF010000006">
    <property type="protein sequence ID" value="MCW0482309.1"/>
    <property type="molecule type" value="Genomic_DNA"/>
</dbReference>
<dbReference type="GO" id="GO:0005886">
    <property type="term" value="C:plasma membrane"/>
    <property type="evidence" value="ECO:0007669"/>
    <property type="project" value="UniProtKB-SubCell"/>
</dbReference>
<evidence type="ECO:0000256" key="3">
    <source>
        <dbReference type="ARBA" id="ARBA00022989"/>
    </source>
</evidence>
<dbReference type="RefSeq" id="WP_282590915.1">
    <property type="nucleotide sequence ID" value="NZ_JAPAAF010000006.1"/>
</dbReference>
<comment type="caution">
    <text evidence="6">The sequence shown here is derived from an EMBL/GenBank/DDBJ whole genome shotgun (WGS) entry which is preliminary data.</text>
</comment>
<dbReference type="Pfam" id="PF01925">
    <property type="entry name" value="TauE"/>
    <property type="match status" value="1"/>
</dbReference>
<evidence type="ECO:0000313" key="7">
    <source>
        <dbReference type="Proteomes" id="UP001163821"/>
    </source>
</evidence>
<comment type="similarity">
    <text evidence="5">Belongs to the 4-toluene sulfonate uptake permease (TSUP) (TC 2.A.102) family.</text>
</comment>
<proteinExistence type="inferred from homology"/>
<feature type="transmembrane region" description="Helical" evidence="5">
    <location>
        <begin position="45"/>
        <end position="64"/>
    </location>
</feature>
<feature type="transmembrane region" description="Helical" evidence="5">
    <location>
        <begin position="173"/>
        <end position="195"/>
    </location>
</feature>
<sequence length="247" mass="27128">MVLNDSAWMLLFLLLPIAAFFYASVGHGGASSYLMLLALFQVDPLQIRPTALLLNMFVSGFAFLSYRKTCRFQHRLFWPLVLFSVPAAFIGGSLVVDADLYRKILGVLLLFPIARFLNLFPENKEFKTDRKFWMAPLIGLLIGFVSGLIGIGGGILLSPVLLLTGWASMRETAAMSALFIFLNSASGFLGAGAFHPAITTELWLLMPGTVAAGMLGAWYGAFRFNLKTLKYLLTSVLLFASVKLLLT</sequence>
<dbReference type="Proteomes" id="UP001163821">
    <property type="component" value="Unassembled WGS sequence"/>
</dbReference>
<keyword evidence="4 5" id="KW-0472">Membrane</keyword>
<accession>A0AA41Y2M3</accession>
<evidence type="ECO:0000256" key="2">
    <source>
        <dbReference type="ARBA" id="ARBA00022692"/>
    </source>
</evidence>
<feature type="transmembrane region" description="Helical" evidence="5">
    <location>
        <begin position="132"/>
        <end position="161"/>
    </location>
</feature>
<keyword evidence="2 5" id="KW-0812">Transmembrane</keyword>
<dbReference type="AlphaFoldDB" id="A0AA41Y2M3"/>
<evidence type="ECO:0000256" key="4">
    <source>
        <dbReference type="ARBA" id="ARBA00023136"/>
    </source>
</evidence>
<gene>
    <name evidence="6" type="ORF">N2K84_06170</name>
</gene>
<dbReference type="PANTHER" id="PTHR43701">
    <property type="entry name" value="MEMBRANE TRANSPORTER PROTEIN MJ0441-RELATED"/>
    <property type="match status" value="1"/>
</dbReference>
<keyword evidence="3 5" id="KW-1133">Transmembrane helix</keyword>
<feature type="transmembrane region" description="Helical" evidence="5">
    <location>
        <begin position="7"/>
        <end position="25"/>
    </location>
</feature>
<keyword evidence="7" id="KW-1185">Reference proteome</keyword>
<dbReference type="InterPro" id="IPR002781">
    <property type="entry name" value="TM_pro_TauE-like"/>
</dbReference>
<reference evidence="6" key="1">
    <citation type="submission" date="2022-10" db="EMBL/GenBank/DDBJ databases">
        <title>Gaoshiqiia sediminis gen. nov., sp. nov., isolated from coastal sediment.</title>
        <authorList>
            <person name="Yu W.X."/>
            <person name="Mu D.S."/>
            <person name="Du J.Z."/>
            <person name="Liang Y.Q."/>
        </authorList>
    </citation>
    <scope>NUCLEOTIDE SEQUENCE</scope>
    <source>
        <strain evidence="6">A06</strain>
    </source>
</reference>